<keyword evidence="2" id="KW-1003">Cell membrane</keyword>
<accession>A0ABY5Y0H8</accession>
<reference evidence="7" key="1">
    <citation type="submission" date="2020-12" db="EMBL/GenBank/DDBJ databases">
        <title>Taurinivorans muris gen. nov., sp. nov., fundamental and realized metabolic niche of a ubiquitous sulfidogenic bacterium in the murine intestine.</title>
        <authorList>
            <person name="Ye H."/>
            <person name="Hanson B.T."/>
            <person name="Loy A."/>
        </authorList>
    </citation>
    <scope>NUCLEOTIDE SEQUENCE</scope>
    <source>
        <strain evidence="7">LT0009</strain>
    </source>
</reference>
<feature type="transmembrane region" description="Helical" evidence="6">
    <location>
        <begin position="213"/>
        <end position="231"/>
    </location>
</feature>
<evidence type="ECO:0000256" key="6">
    <source>
        <dbReference type="SAM" id="Phobius"/>
    </source>
</evidence>
<gene>
    <name evidence="7" type="ORF">JBF11_08655</name>
</gene>
<feature type="transmembrane region" description="Helical" evidence="6">
    <location>
        <begin position="51"/>
        <end position="75"/>
    </location>
</feature>
<feature type="transmembrane region" description="Helical" evidence="6">
    <location>
        <begin position="142"/>
        <end position="161"/>
    </location>
</feature>
<dbReference type="RefSeq" id="WP_334315086.1">
    <property type="nucleotide sequence ID" value="NZ_CP065938.1"/>
</dbReference>
<sequence>MKDNQCHGEIRTQLEKNLSPLEVTALALGAIVGWGCFVLPGIRFLPEAGPFGAVLGFLIGAVFQCIVALNYSVLIRPYPVAGGAFAYAYAGFGSKGAFICGWALVLSYVCVIAANATALILLTRYLLPGVLDVGHLYSIADWEVNAGEVGFVSAILLLLGYMNYKGVSAASAVQVFLAIALTLGILVLAGGTAISETASFDNLKPFFNENRGVFASILMVLALTPWLFVGFDTIPQTAEEFNFSPHKARDLMIISIVVGAVLYSAMVLAVAGYMPYPELLARKFAWDAGWIADQVFGRFGGIALCIPVLAAILSGMNGFFMASTRLLFSMGRSKFLPDWFAELHPCYGTPWKSTLFILIFTLICPWFGREALLWIVDMSAIGTALAYLFTCMCAYKYLEQHPEIARAAVGKILAVIGCMTSIICFILLIYPSSPASIGIPSWCCLFSWVILGGLFYSTKHAELSATPHSRLRYLLFGKSDYHVLFDIDEDEERAKEEAYSN</sequence>
<organism evidence="7 8">
    <name type="scientific">Taurinivorans muris</name>
    <dbReference type="NCBI Taxonomy" id="2787751"/>
    <lineage>
        <taxon>Bacteria</taxon>
        <taxon>Pseudomonadati</taxon>
        <taxon>Thermodesulfobacteriota</taxon>
        <taxon>Desulfovibrionia</taxon>
        <taxon>Desulfovibrionales</taxon>
        <taxon>Desulfovibrionaceae</taxon>
        <taxon>Taurinivorans</taxon>
    </lineage>
</organism>
<feature type="transmembrane region" description="Helical" evidence="6">
    <location>
        <begin position="96"/>
        <end position="122"/>
    </location>
</feature>
<feature type="transmembrane region" description="Helical" evidence="6">
    <location>
        <begin position="349"/>
        <end position="368"/>
    </location>
</feature>
<dbReference type="InterPro" id="IPR002293">
    <property type="entry name" value="AA/rel_permease1"/>
</dbReference>
<feature type="transmembrane region" description="Helical" evidence="6">
    <location>
        <begin position="251"/>
        <end position="275"/>
    </location>
</feature>
<keyword evidence="5 6" id="KW-0472">Membrane</keyword>
<feature type="transmembrane region" description="Helical" evidence="6">
    <location>
        <begin position="21"/>
        <end position="45"/>
    </location>
</feature>
<evidence type="ECO:0000256" key="3">
    <source>
        <dbReference type="ARBA" id="ARBA00022692"/>
    </source>
</evidence>
<dbReference type="PANTHER" id="PTHR42770:SF7">
    <property type="entry name" value="MEMBRANE PROTEIN"/>
    <property type="match status" value="1"/>
</dbReference>
<feature type="transmembrane region" description="Helical" evidence="6">
    <location>
        <begin position="173"/>
        <end position="193"/>
    </location>
</feature>
<name>A0ABY5Y0H8_9BACT</name>
<evidence type="ECO:0000256" key="1">
    <source>
        <dbReference type="ARBA" id="ARBA00004651"/>
    </source>
</evidence>
<keyword evidence="3 6" id="KW-0812">Transmembrane</keyword>
<evidence type="ECO:0000256" key="4">
    <source>
        <dbReference type="ARBA" id="ARBA00022989"/>
    </source>
</evidence>
<protein>
    <submittedName>
        <fullName evidence="7">APC family permease</fullName>
    </submittedName>
</protein>
<dbReference type="PANTHER" id="PTHR42770">
    <property type="entry name" value="AMINO ACID TRANSPORTER-RELATED"/>
    <property type="match status" value="1"/>
</dbReference>
<proteinExistence type="predicted"/>
<comment type="subcellular location">
    <subcellularLocation>
        <location evidence="1">Cell membrane</location>
        <topology evidence="1">Multi-pass membrane protein</topology>
    </subcellularLocation>
</comment>
<keyword evidence="8" id="KW-1185">Reference proteome</keyword>
<dbReference type="PIRSF" id="PIRSF006060">
    <property type="entry name" value="AA_transporter"/>
    <property type="match status" value="1"/>
</dbReference>
<feature type="transmembrane region" description="Helical" evidence="6">
    <location>
        <begin position="374"/>
        <end position="395"/>
    </location>
</feature>
<feature type="transmembrane region" description="Helical" evidence="6">
    <location>
        <begin position="437"/>
        <end position="456"/>
    </location>
</feature>
<evidence type="ECO:0000313" key="8">
    <source>
        <dbReference type="Proteomes" id="UP001058120"/>
    </source>
</evidence>
<evidence type="ECO:0000313" key="7">
    <source>
        <dbReference type="EMBL" id="UWX05503.1"/>
    </source>
</evidence>
<dbReference type="Gene3D" id="1.20.1740.10">
    <property type="entry name" value="Amino acid/polyamine transporter I"/>
    <property type="match status" value="1"/>
</dbReference>
<dbReference type="InterPro" id="IPR050367">
    <property type="entry name" value="APC_superfamily"/>
</dbReference>
<feature type="transmembrane region" description="Helical" evidence="6">
    <location>
        <begin position="295"/>
        <end position="328"/>
    </location>
</feature>
<dbReference type="Proteomes" id="UP001058120">
    <property type="component" value="Chromosome"/>
</dbReference>
<keyword evidence="4 6" id="KW-1133">Transmembrane helix</keyword>
<feature type="transmembrane region" description="Helical" evidence="6">
    <location>
        <begin position="407"/>
        <end position="431"/>
    </location>
</feature>
<evidence type="ECO:0000256" key="2">
    <source>
        <dbReference type="ARBA" id="ARBA00022475"/>
    </source>
</evidence>
<dbReference type="Pfam" id="PF13520">
    <property type="entry name" value="AA_permease_2"/>
    <property type="match status" value="1"/>
</dbReference>
<evidence type="ECO:0000256" key="5">
    <source>
        <dbReference type="ARBA" id="ARBA00023136"/>
    </source>
</evidence>
<dbReference type="EMBL" id="CP065938">
    <property type="protein sequence ID" value="UWX05503.1"/>
    <property type="molecule type" value="Genomic_DNA"/>
</dbReference>